<reference evidence="1" key="1">
    <citation type="journal article" date="2014" name="Front. Microbiol.">
        <title>High frequency of phylogenetically diverse reductive dehalogenase-homologous genes in deep subseafloor sedimentary metagenomes.</title>
        <authorList>
            <person name="Kawai M."/>
            <person name="Futagami T."/>
            <person name="Toyoda A."/>
            <person name="Takaki Y."/>
            <person name="Nishi S."/>
            <person name="Hori S."/>
            <person name="Arai W."/>
            <person name="Tsubouchi T."/>
            <person name="Morono Y."/>
            <person name="Uchiyama I."/>
            <person name="Ito T."/>
            <person name="Fujiyama A."/>
            <person name="Inagaki F."/>
            <person name="Takami H."/>
        </authorList>
    </citation>
    <scope>NUCLEOTIDE SEQUENCE</scope>
    <source>
        <strain evidence="1">Expedition CK06-06</strain>
    </source>
</reference>
<name>X0YW49_9ZZZZ</name>
<organism evidence="1">
    <name type="scientific">marine sediment metagenome</name>
    <dbReference type="NCBI Taxonomy" id="412755"/>
    <lineage>
        <taxon>unclassified sequences</taxon>
        <taxon>metagenomes</taxon>
        <taxon>ecological metagenomes</taxon>
    </lineage>
</organism>
<protein>
    <submittedName>
        <fullName evidence="1">Uncharacterized protein</fullName>
    </submittedName>
</protein>
<dbReference type="AlphaFoldDB" id="X0YW49"/>
<gene>
    <name evidence="1" type="ORF">S01H4_17365</name>
</gene>
<evidence type="ECO:0000313" key="1">
    <source>
        <dbReference type="EMBL" id="GAG61019.1"/>
    </source>
</evidence>
<dbReference type="EMBL" id="BART01007642">
    <property type="protein sequence ID" value="GAG61019.1"/>
    <property type="molecule type" value="Genomic_DNA"/>
</dbReference>
<proteinExistence type="predicted"/>
<comment type="caution">
    <text evidence="1">The sequence shown here is derived from an EMBL/GenBank/DDBJ whole genome shotgun (WGS) entry which is preliminary data.</text>
</comment>
<sequence length="100" mass="11875">MRLLIYKALTQFIIILGRAREKLGLRRVVRSDRTFFNETSDIRAPSWGVFNECCDCGLTHRLWLDEKGLYQRPERPEGYDYSWRRYAQPSTGFLPENIES</sequence>
<accession>X0YW49</accession>